<comment type="caution">
    <text evidence="1">The sequence shown here is derived from an EMBL/GenBank/DDBJ whole genome shotgun (WGS) entry which is preliminary data.</text>
</comment>
<proteinExistence type="predicted"/>
<accession>A0ACC2L0J0</accession>
<evidence type="ECO:0000313" key="1">
    <source>
        <dbReference type="EMBL" id="KAJ8626768.1"/>
    </source>
</evidence>
<gene>
    <name evidence="1" type="ORF">MRB53_020075</name>
</gene>
<keyword evidence="2" id="KW-1185">Reference proteome</keyword>
<dbReference type="Proteomes" id="UP001234297">
    <property type="component" value="Chromosome 6"/>
</dbReference>
<sequence length="517" mass="55359">MDDSNPAQNLPIPDASLLAQAAAEFASYPGMQTDASAKEFLDRFPPSVIFSALQSGADVPGLENALVSCLERIFGTKYGSSFIPHYMPFVQAGLQAYSQTVRCLACKTVSYLLVNVDGNTGAAVELVIKYDIYPLLLNCLIEGNELVAAASTDAIVNIARSPGGIDIVFPTNSDEATHLIHIAARCSSLARIRVLALIVKLFSISSLVASAVYDSKLLGLLEAEVNNKSDMLTTLSALELLYELAESPHGIKFVLKTTLLQLLTSIISNTSLESILRSRAILISGRLLSSDDTFTVVDESSVRTTLLTIDARLELLKDQHADECESAFEALGQIGASIQGAALLLSTPSPVARHVVEVAFDRKGSGKQLAALHALANISGENRSEDSIMLNDVAEECLRSLVYATAASSSKLTPSGLFLSLLQQGSEIRLAAYRVIAGLVTRQWCLLEICSKQDIINIVTDAHMETAKQGMEARFKCCTAINKSLSASSIPNDGAMLKYPQSCRKLLEGGLILLKSA</sequence>
<protein>
    <submittedName>
        <fullName evidence="1">Uncharacterized protein</fullName>
    </submittedName>
</protein>
<organism evidence="1 2">
    <name type="scientific">Persea americana</name>
    <name type="common">Avocado</name>
    <dbReference type="NCBI Taxonomy" id="3435"/>
    <lineage>
        <taxon>Eukaryota</taxon>
        <taxon>Viridiplantae</taxon>
        <taxon>Streptophyta</taxon>
        <taxon>Embryophyta</taxon>
        <taxon>Tracheophyta</taxon>
        <taxon>Spermatophyta</taxon>
        <taxon>Magnoliopsida</taxon>
        <taxon>Magnoliidae</taxon>
        <taxon>Laurales</taxon>
        <taxon>Lauraceae</taxon>
        <taxon>Persea</taxon>
    </lineage>
</organism>
<name>A0ACC2L0J0_PERAE</name>
<dbReference type="EMBL" id="CM056814">
    <property type="protein sequence ID" value="KAJ8626768.1"/>
    <property type="molecule type" value="Genomic_DNA"/>
</dbReference>
<reference evidence="1 2" key="1">
    <citation type="journal article" date="2022" name="Hortic Res">
        <title>A haplotype resolved chromosomal level avocado genome allows analysis of novel avocado genes.</title>
        <authorList>
            <person name="Nath O."/>
            <person name="Fletcher S.J."/>
            <person name="Hayward A."/>
            <person name="Shaw L.M."/>
            <person name="Masouleh A.K."/>
            <person name="Furtado A."/>
            <person name="Henry R.J."/>
            <person name="Mitter N."/>
        </authorList>
    </citation>
    <scope>NUCLEOTIDE SEQUENCE [LARGE SCALE GENOMIC DNA]</scope>
    <source>
        <strain evidence="2">cv. Hass</strain>
    </source>
</reference>
<evidence type="ECO:0000313" key="2">
    <source>
        <dbReference type="Proteomes" id="UP001234297"/>
    </source>
</evidence>